<dbReference type="PROSITE" id="PS00211">
    <property type="entry name" value="ABC_TRANSPORTER_1"/>
    <property type="match status" value="1"/>
</dbReference>
<evidence type="ECO:0000256" key="1">
    <source>
        <dbReference type="ARBA" id="ARBA00004202"/>
    </source>
</evidence>
<evidence type="ECO:0000256" key="7">
    <source>
        <dbReference type="ARBA" id="ARBA00023136"/>
    </source>
</evidence>
<dbReference type="SUPFAM" id="SSF52540">
    <property type="entry name" value="P-loop containing nucleoside triphosphate hydrolases"/>
    <property type="match status" value="1"/>
</dbReference>
<keyword evidence="10" id="KW-1185">Reference proteome</keyword>
<dbReference type="InterPro" id="IPR030679">
    <property type="entry name" value="ABC_ATPase_HisP-typ"/>
</dbReference>
<keyword evidence="7" id="KW-0472">Membrane</keyword>
<evidence type="ECO:0000256" key="4">
    <source>
        <dbReference type="ARBA" id="ARBA00022475"/>
    </source>
</evidence>
<dbReference type="SMART" id="SM00382">
    <property type="entry name" value="AAA"/>
    <property type="match status" value="1"/>
</dbReference>
<keyword evidence="4" id="KW-1003">Cell membrane</keyword>
<evidence type="ECO:0000256" key="6">
    <source>
        <dbReference type="ARBA" id="ARBA00022840"/>
    </source>
</evidence>
<dbReference type="InterPro" id="IPR003593">
    <property type="entry name" value="AAA+_ATPase"/>
</dbReference>
<evidence type="ECO:0000256" key="2">
    <source>
        <dbReference type="ARBA" id="ARBA00005417"/>
    </source>
</evidence>
<comment type="similarity">
    <text evidence="2">Belongs to the ABC transporter superfamily.</text>
</comment>
<dbReference type="InterPro" id="IPR050086">
    <property type="entry name" value="MetN_ABC_transporter-like"/>
</dbReference>
<feature type="domain" description="ABC transporter" evidence="8">
    <location>
        <begin position="10"/>
        <end position="253"/>
    </location>
</feature>
<dbReference type="InterPro" id="IPR027417">
    <property type="entry name" value="P-loop_NTPase"/>
</dbReference>
<protein>
    <submittedName>
        <fullName evidence="9">ABC-type polar amino acid transport system ATPase subunit</fullName>
    </submittedName>
</protein>
<sequence length="258" mass="27929">MEPVRDEALIHIRGLEKSFKGVPVLRGIDLSVRKGEVAFIIGPSGGGKSTLLRCMNFLETPNAGTVSFAGQRLSQGSKDSFQLAPDVELRKARARMPMVFQHFNLFNHMTVLGNIIEGPVVVKGQGKADAIANARRLLAQFGLAEHESKYPAQLSGGQKQRVAIVRALALQPEAILFDEPTSALDPQLVGDVLEAMRELAGSGLTLIIVSHEMSFARVLADSVHFVSGGVIAESGSAEQVFERPQTTALRQFMDSIQR</sequence>
<dbReference type="Proteomes" id="UP001549143">
    <property type="component" value="Unassembled WGS sequence"/>
</dbReference>
<dbReference type="RefSeq" id="WP_354152670.1">
    <property type="nucleotide sequence ID" value="NZ_JBEPMN010000015.1"/>
</dbReference>
<gene>
    <name evidence="9" type="ORF">ABID44_003184</name>
</gene>
<dbReference type="PANTHER" id="PTHR43166:SF35">
    <property type="entry name" value="L-CYSTINE IMPORT ATP-BINDING PROTEIN TCYN"/>
    <property type="match status" value="1"/>
</dbReference>
<comment type="subcellular location">
    <subcellularLocation>
        <location evidence="1">Cell membrane</location>
        <topology evidence="1">Peripheral membrane protein</topology>
    </subcellularLocation>
</comment>
<dbReference type="EMBL" id="JBEPMN010000015">
    <property type="protein sequence ID" value="MET3662833.1"/>
    <property type="molecule type" value="Genomic_DNA"/>
</dbReference>
<dbReference type="InterPro" id="IPR017871">
    <property type="entry name" value="ABC_transporter-like_CS"/>
</dbReference>
<dbReference type="Gene3D" id="3.40.50.300">
    <property type="entry name" value="P-loop containing nucleotide triphosphate hydrolases"/>
    <property type="match status" value="1"/>
</dbReference>
<proteinExistence type="inferred from homology"/>
<keyword evidence="6" id="KW-0067">ATP-binding</keyword>
<dbReference type="PANTHER" id="PTHR43166">
    <property type="entry name" value="AMINO ACID IMPORT ATP-BINDING PROTEIN"/>
    <property type="match status" value="1"/>
</dbReference>
<evidence type="ECO:0000313" key="10">
    <source>
        <dbReference type="Proteomes" id="UP001549143"/>
    </source>
</evidence>
<dbReference type="PIRSF" id="PIRSF039085">
    <property type="entry name" value="ABC_ATPase_HisP"/>
    <property type="match status" value="1"/>
</dbReference>
<comment type="caution">
    <text evidence="9">The sequence shown here is derived from an EMBL/GenBank/DDBJ whole genome shotgun (WGS) entry which is preliminary data.</text>
</comment>
<keyword evidence="3" id="KW-0813">Transport</keyword>
<evidence type="ECO:0000259" key="8">
    <source>
        <dbReference type="PROSITE" id="PS50893"/>
    </source>
</evidence>
<dbReference type="Pfam" id="PF00005">
    <property type="entry name" value="ABC_tran"/>
    <property type="match status" value="1"/>
</dbReference>
<evidence type="ECO:0000313" key="9">
    <source>
        <dbReference type="EMBL" id="MET3662833.1"/>
    </source>
</evidence>
<dbReference type="InterPro" id="IPR003439">
    <property type="entry name" value="ABC_transporter-like_ATP-bd"/>
</dbReference>
<evidence type="ECO:0000256" key="3">
    <source>
        <dbReference type="ARBA" id="ARBA00022448"/>
    </source>
</evidence>
<reference evidence="9 10" key="1">
    <citation type="submission" date="2024-06" db="EMBL/GenBank/DDBJ databases">
        <title>Genomic Encyclopedia of Type Strains, Phase IV (KMG-IV): sequencing the most valuable type-strain genomes for metagenomic binning, comparative biology and taxonomic classification.</title>
        <authorList>
            <person name="Goeker M."/>
        </authorList>
    </citation>
    <scope>NUCLEOTIDE SEQUENCE [LARGE SCALE GENOMIC DNA]</scope>
    <source>
        <strain evidence="9 10">DSM 19730</strain>
    </source>
</reference>
<name>A0ABV2KP17_9HYPH</name>
<accession>A0ABV2KP17</accession>
<organism evidence="9 10">
    <name type="scientific">Aquamicrobium ahrensii</name>
    <dbReference type="NCBI Taxonomy" id="469551"/>
    <lineage>
        <taxon>Bacteria</taxon>
        <taxon>Pseudomonadati</taxon>
        <taxon>Pseudomonadota</taxon>
        <taxon>Alphaproteobacteria</taxon>
        <taxon>Hyphomicrobiales</taxon>
        <taxon>Phyllobacteriaceae</taxon>
        <taxon>Aquamicrobium</taxon>
    </lineage>
</organism>
<evidence type="ECO:0000256" key="5">
    <source>
        <dbReference type="ARBA" id="ARBA00022741"/>
    </source>
</evidence>
<keyword evidence="5" id="KW-0547">Nucleotide-binding</keyword>
<dbReference type="PROSITE" id="PS50893">
    <property type="entry name" value="ABC_TRANSPORTER_2"/>
    <property type="match status" value="1"/>
</dbReference>